<dbReference type="SUPFAM" id="SSF57863">
    <property type="entry name" value="ArfGap/RecO-like zinc finger"/>
    <property type="match status" value="1"/>
</dbReference>
<dbReference type="InterPro" id="IPR037278">
    <property type="entry name" value="ARFGAP/RecO"/>
</dbReference>
<evidence type="ECO:0000256" key="2">
    <source>
        <dbReference type="ARBA" id="ARBA00021310"/>
    </source>
</evidence>
<dbReference type="PANTHER" id="PTHR33991">
    <property type="entry name" value="DNA REPAIR PROTEIN RECO"/>
    <property type="match status" value="1"/>
</dbReference>
<comment type="function">
    <text evidence="7">Involved in DNA repair and RecF pathway recombination.</text>
</comment>
<evidence type="ECO:0000256" key="1">
    <source>
        <dbReference type="ARBA" id="ARBA00007452"/>
    </source>
</evidence>
<evidence type="ECO:0000313" key="10">
    <source>
        <dbReference type="Proteomes" id="UP000746471"/>
    </source>
</evidence>
<sequence>MYFETDAIVIKTVKAQNNDIFLTLFTKKAGKMEAVAMGAKSSRNHLAAASKPFVFGQFVLNTKSKTPKVQNVSIYDSHFRITDDLNTLAYGYYFLELCNYTIRDNMSDIEHFQLLAEIIDLLAKQQGNYRIMRCAYLIKLTQFTGHFPNLSNQCTVCQSEIDDFYFSIEDGGLICEHCRKEGKQVTKLNRAFIDVINYLHIKDIRISAKTKIHEGYLSKLINLFESYHQYHNQIYKINALDFLNSLIE</sequence>
<accession>A0ABS5PNL1</accession>
<evidence type="ECO:0000256" key="3">
    <source>
        <dbReference type="ARBA" id="ARBA00022763"/>
    </source>
</evidence>
<evidence type="ECO:0000256" key="4">
    <source>
        <dbReference type="ARBA" id="ARBA00023172"/>
    </source>
</evidence>
<reference evidence="9 10" key="1">
    <citation type="submission" date="2021-05" db="EMBL/GenBank/DDBJ databases">
        <title>Fusibacter ferrireducens sp. nov., an anaerobic, sulfur- and Fe-reducing bacterium isolated from the mangrove sediment.</title>
        <authorList>
            <person name="Qiu D."/>
        </authorList>
    </citation>
    <scope>NUCLEOTIDE SEQUENCE [LARGE SCALE GENOMIC DNA]</scope>
    <source>
        <strain evidence="9 10">DSM 12116</strain>
    </source>
</reference>
<dbReference type="RefSeq" id="WP_213236623.1">
    <property type="nucleotide sequence ID" value="NZ_JAHBCL010000013.1"/>
</dbReference>
<comment type="similarity">
    <text evidence="1 7">Belongs to the RecO family.</text>
</comment>
<dbReference type="InterPro" id="IPR042242">
    <property type="entry name" value="RecO_C"/>
</dbReference>
<dbReference type="EMBL" id="JAHBCL010000013">
    <property type="protein sequence ID" value="MBS7526763.1"/>
    <property type="molecule type" value="Genomic_DNA"/>
</dbReference>
<protein>
    <recommendedName>
        <fullName evidence="2 7">DNA repair protein RecO</fullName>
    </recommendedName>
    <alternativeName>
        <fullName evidence="6 7">Recombination protein O</fullName>
    </alternativeName>
</protein>
<dbReference type="InterPro" id="IPR003717">
    <property type="entry name" value="RecO"/>
</dbReference>
<dbReference type="HAMAP" id="MF_00201">
    <property type="entry name" value="RecO"/>
    <property type="match status" value="1"/>
</dbReference>
<dbReference type="Gene3D" id="1.20.1440.120">
    <property type="entry name" value="Recombination protein O, C-terminal domain"/>
    <property type="match status" value="1"/>
</dbReference>
<comment type="caution">
    <text evidence="9">The sequence shown here is derived from an EMBL/GenBank/DDBJ whole genome shotgun (WGS) entry which is preliminary data.</text>
</comment>
<dbReference type="InterPro" id="IPR022572">
    <property type="entry name" value="DNA_rep/recomb_RecO_N"/>
</dbReference>
<evidence type="ECO:0000256" key="7">
    <source>
        <dbReference type="HAMAP-Rule" id="MF_00201"/>
    </source>
</evidence>
<dbReference type="Proteomes" id="UP000746471">
    <property type="component" value="Unassembled WGS sequence"/>
</dbReference>
<dbReference type="Gene3D" id="2.40.50.140">
    <property type="entry name" value="Nucleic acid-binding proteins"/>
    <property type="match status" value="1"/>
</dbReference>
<evidence type="ECO:0000256" key="6">
    <source>
        <dbReference type="ARBA" id="ARBA00033409"/>
    </source>
</evidence>
<keyword evidence="5 7" id="KW-0234">DNA repair</keyword>
<dbReference type="InterPro" id="IPR012340">
    <property type="entry name" value="NA-bd_OB-fold"/>
</dbReference>
<dbReference type="Pfam" id="PF02565">
    <property type="entry name" value="RecO_C"/>
    <property type="match status" value="1"/>
</dbReference>
<dbReference type="PANTHER" id="PTHR33991:SF1">
    <property type="entry name" value="DNA REPAIR PROTEIN RECO"/>
    <property type="match status" value="1"/>
</dbReference>
<evidence type="ECO:0000313" key="9">
    <source>
        <dbReference type="EMBL" id="MBS7526763.1"/>
    </source>
</evidence>
<keyword evidence="3 7" id="KW-0227">DNA damage</keyword>
<evidence type="ECO:0000259" key="8">
    <source>
        <dbReference type="Pfam" id="PF11967"/>
    </source>
</evidence>
<feature type="domain" description="DNA replication/recombination mediator RecO N-terminal" evidence="8">
    <location>
        <begin position="1"/>
        <end position="76"/>
    </location>
</feature>
<dbReference type="Pfam" id="PF11967">
    <property type="entry name" value="RecO_N"/>
    <property type="match status" value="1"/>
</dbReference>
<dbReference type="NCBIfam" id="TIGR00613">
    <property type="entry name" value="reco"/>
    <property type="match status" value="1"/>
</dbReference>
<organism evidence="9 10">
    <name type="scientific">Fusibacter paucivorans</name>
    <dbReference type="NCBI Taxonomy" id="76009"/>
    <lineage>
        <taxon>Bacteria</taxon>
        <taxon>Bacillati</taxon>
        <taxon>Bacillota</taxon>
        <taxon>Clostridia</taxon>
        <taxon>Eubacteriales</taxon>
        <taxon>Eubacteriales Family XII. Incertae Sedis</taxon>
        <taxon>Fusibacter</taxon>
    </lineage>
</organism>
<dbReference type="SUPFAM" id="SSF50249">
    <property type="entry name" value="Nucleic acid-binding proteins"/>
    <property type="match status" value="1"/>
</dbReference>
<gene>
    <name evidence="7 9" type="primary">recO</name>
    <name evidence="9" type="ORF">KHM83_08745</name>
</gene>
<keyword evidence="4 7" id="KW-0233">DNA recombination</keyword>
<keyword evidence="10" id="KW-1185">Reference proteome</keyword>
<proteinExistence type="inferred from homology"/>
<name>A0ABS5PNL1_9FIRM</name>
<evidence type="ECO:0000256" key="5">
    <source>
        <dbReference type="ARBA" id="ARBA00023204"/>
    </source>
</evidence>